<feature type="region of interest" description="Disordered" evidence="1">
    <location>
        <begin position="1"/>
        <end position="49"/>
    </location>
</feature>
<feature type="region of interest" description="Disordered" evidence="1">
    <location>
        <begin position="113"/>
        <end position="165"/>
    </location>
</feature>
<reference evidence="2 3" key="1">
    <citation type="submission" date="2019-10" db="EMBL/GenBank/DDBJ databases">
        <title>Assembly and Annotation for the nematode Trichostrongylus colubriformis.</title>
        <authorList>
            <person name="Martin J."/>
        </authorList>
    </citation>
    <scope>NUCLEOTIDE SEQUENCE [LARGE SCALE GENOMIC DNA]</scope>
    <source>
        <strain evidence="2">G859</strain>
        <tissue evidence="2">Whole worm</tissue>
    </source>
</reference>
<keyword evidence="3" id="KW-1185">Reference proteome</keyword>
<accession>A0AAN8GF50</accession>
<dbReference type="AlphaFoldDB" id="A0AAN8GF50"/>
<dbReference type="EMBL" id="WIXE01000750">
    <property type="protein sequence ID" value="KAK5986303.1"/>
    <property type="molecule type" value="Genomic_DNA"/>
</dbReference>
<proteinExistence type="predicted"/>
<comment type="caution">
    <text evidence="2">The sequence shown here is derived from an EMBL/GenBank/DDBJ whole genome shotgun (WGS) entry which is preliminary data.</text>
</comment>
<feature type="compositionally biased region" description="Low complexity" evidence="1">
    <location>
        <begin position="140"/>
        <end position="151"/>
    </location>
</feature>
<evidence type="ECO:0000313" key="3">
    <source>
        <dbReference type="Proteomes" id="UP001331761"/>
    </source>
</evidence>
<organism evidence="2 3">
    <name type="scientific">Trichostrongylus colubriformis</name>
    <name type="common">Black scour worm</name>
    <dbReference type="NCBI Taxonomy" id="6319"/>
    <lineage>
        <taxon>Eukaryota</taxon>
        <taxon>Metazoa</taxon>
        <taxon>Ecdysozoa</taxon>
        <taxon>Nematoda</taxon>
        <taxon>Chromadorea</taxon>
        <taxon>Rhabditida</taxon>
        <taxon>Rhabditina</taxon>
        <taxon>Rhabditomorpha</taxon>
        <taxon>Strongyloidea</taxon>
        <taxon>Trichostrongylidae</taxon>
        <taxon>Trichostrongylus</taxon>
    </lineage>
</organism>
<gene>
    <name evidence="2" type="ORF">GCK32_008506</name>
</gene>
<feature type="non-terminal residue" evidence="2">
    <location>
        <position position="165"/>
    </location>
</feature>
<sequence>MDSPKYMVPIRPPRTADPQPCPPPAYRSASGTVTETDTWSDYSGSSGLGKRRASWVNLVESDENLNKHQVNCYPKVKQISNAAVQMPSRAPSQLAYVSDNYRLHMVSTLVNSSQPLPLKADPRPAGTLPPASRTPSMLMTPAVVATPVAPVQPKKKRNRLQELRE</sequence>
<evidence type="ECO:0000313" key="2">
    <source>
        <dbReference type="EMBL" id="KAK5986303.1"/>
    </source>
</evidence>
<protein>
    <submittedName>
        <fullName evidence="2">Uncharacterized protein</fullName>
    </submittedName>
</protein>
<name>A0AAN8GF50_TRICO</name>
<dbReference type="Proteomes" id="UP001331761">
    <property type="component" value="Unassembled WGS sequence"/>
</dbReference>
<evidence type="ECO:0000256" key="1">
    <source>
        <dbReference type="SAM" id="MobiDB-lite"/>
    </source>
</evidence>
<feature type="compositionally biased region" description="Polar residues" evidence="1">
    <location>
        <begin position="29"/>
        <end position="45"/>
    </location>
</feature>